<dbReference type="OrthoDB" id="1572276at2759"/>
<evidence type="ECO:0000259" key="2">
    <source>
        <dbReference type="Pfam" id="PF10536"/>
    </source>
</evidence>
<reference evidence="3" key="1">
    <citation type="submission" date="2020-03" db="EMBL/GenBank/DDBJ databases">
        <title>Castanea mollissima Vanexum genome sequencing.</title>
        <authorList>
            <person name="Staton M."/>
        </authorList>
    </citation>
    <scope>NUCLEOTIDE SEQUENCE</scope>
    <source>
        <tissue evidence="3">Leaf</tissue>
    </source>
</reference>
<evidence type="ECO:0000313" key="4">
    <source>
        <dbReference type="Proteomes" id="UP000737018"/>
    </source>
</evidence>
<keyword evidence="1" id="KW-0175">Coiled coil</keyword>
<organism evidence="3 4">
    <name type="scientific">Castanea mollissima</name>
    <name type="common">Chinese chestnut</name>
    <dbReference type="NCBI Taxonomy" id="60419"/>
    <lineage>
        <taxon>Eukaryota</taxon>
        <taxon>Viridiplantae</taxon>
        <taxon>Streptophyta</taxon>
        <taxon>Embryophyta</taxon>
        <taxon>Tracheophyta</taxon>
        <taxon>Spermatophyta</taxon>
        <taxon>Magnoliopsida</taxon>
        <taxon>eudicotyledons</taxon>
        <taxon>Gunneridae</taxon>
        <taxon>Pentapetalae</taxon>
        <taxon>rosids</taxon>
        <taxon>fabids</taxon>
        <taxon>Fagales</taxon>
        <taxon>Fagaceae</taxon>
        <taxon>Castanea</taxon>
    </lineage>
</organism>
<dbReference type="Pfam" id="PF10536">
    <property type="entry name" value="PMD"/>
    <property type="match status" value="1"/>
</dbReference>
<dbReference type="InterPro" id="IPR044824">
    <property type="entry name" value="MAIN-like"/>
</dbReference>
<dbReference type="PANTHER" id="PTHR46033">
    <property type="entry name" value="PROTEIN MAIN-LIKE 2"/>
    <property type="match status" value="1"/>
</dbReference>
<feature type="coiled-coil region" evidence="1">
    <location>
        <begin position="160"/>
        <end position="187"/>
    </location>
</feature>
<comment type="caution">
    <text evidence="3">The sequence shown here is derived from an EMBL/GenBank/DDBJ whole genome shotgun (WGS) entry which is preliminary data.</text>
</comment>
<feature type="domain" description="Aminotransferase-like plant mobile" evidence="2">
    <location>
        <begin position="98"/>
        <end position="459"/>
    </location>
</feature>
<gene>
    <name evidence="3" type="ORF">CMV_003987</name>
</gene>
<dbReference type="Proteomes" id="UP000737018">
    <property type="component" value="Unassembled WGS sequence"/>
</dbReference>
<evidence type="ECO:0000313" key="3">
    <source>
        <dbReference type="EMBL" id="KAF3972510.1"/>
    </source>
</evidence>
<dbReference type="AlphaFoldDB" id="A0A8J4RN44"/>
<sequence length="572" mass="65007">MEDPSETILEVGERLMVSPTGREPYLRIAHFLKPSINSIRGPNCELPPFSPCSLPSSLKPQDWPLKVTFSCWRYRHKIWMSWVDQMASLHQSTWKKAGIFEAVMNSKYHIQKDQSLVLGITERWCSETKTFVFPWGEATVTLEDVIVLGGYSVLGDSVLSPAESEDLQEVEENLKEARRRIVATKAKKACQSVWIKTFMNSGKELEHQAFLACWLSRYVFAGVHDTITEHVFPVAIQLARGTRIALAPAVLASIYRDLSLLKEKIVVATNSKSCKDVKDGVLELTLRSPFYLVQIWVWERFIELQPKPNVLNYGDLRMARWDKVNGLKIENVRLSLELAGEGFLWQPYAMAMGGWKFPKFYSEKEIWVPVGPGLDEELLSFARCMRVSELVGFGYIEQYLPHRVAMQFGMDQDLPGFVPRLNEFPDIAWNDYCKPISDEKLYIPPRLFKAGITDRYSDWKQSMFDQQGTSKSILPEKRRLNGSKTSLQSLTKKKRAKDIVVPHIPPKGSKSLEHCSIGQLQTLSCSSGQDLEIPGLALEKRIIRLEKVIAGLKAARFGSKFSKKSKKGHSST</sequence>
<dbReference type="EMBL" id="JRKL02000327">
    <property type="protein sequence ID" value="KAF3972510.1"/>
    <property type="molecule type" value="Genomic_DNA"/>
</dbReference>
<dbReference type="GO" id="GO:0010073">
    <property type="term" value="P:meristem maintenance"/>
    <property type="evidence" value="ECO:0007669"/>
    <property type="project" value="InterPro"/>
</dbReference>
<name>A0A8J4RN44_9ROSI</name>
<proteinExistence type="predicted"/>
<accession>A0A8J4RN44</accession>
<dbReference type="InterPro" id="IPR019557">
    <property type="entry name" value="AminoTfrase-like_pln_mobile"/>
</dbReference>
<keyword evidence="4" id="KW-1185">Reference proteome</keyword>
<dbReference type="PANTHER" id="PTHR46033:SF67">
    <property type="entry name" value="AMINOTRANSFERASE-LIKE, PLANT MOBILE DOMAIN FAMILY PROTEIN"/>
    <property type="match status" value="1"/>
</dbReference>
<protein>
    <recommendedName>
        <fullName evidence="2">Aminotransferase-like plant mobile domain-containing protein</fullName>
    </recommendedName>
</protein>
<evidence type="ECO:0000256" key="1">
    <source>
        <dbReference type="SAM" id="Coils"/>
    </source>
</evidence>